<name>U4QCR7_LACHE</name>
<reference evidence="1 2" key="1">
    <citation type="submission" date="2013-09" db="EMBL/GenBank/DDBJ databases">
        <title>Draft Genome Sequence of five Lactobacillus helveticus strains CIRM-BIA 101T, 103, 104, 951 and 953 isolated from milk product.</title>
        <authorList>
            <person name="Valence F."/>
            <person name="Chuat V."/>
            <person name="Ma L."/>
            <person name="Creno S."/>
            <person name="Falentin H."/>
            <person name="Lortal S."/>
            <person name="Bizet C."/>
            <person name="Clermont D."/>
            <person name="Loux V."/>
            <person name="Bouchier C."/>
            <person name="Cousin S."/>
        </authorList>
    </citation>
    <scope>NUCLEOTIDE SEQUENCE [LARGE SCALE GENOMIC DNA]</scope>
    <source>
        <strain evidence="1 2">CIRM-BIA 953</strain>
    </source>
</reference>
<accession>U4QCR7</accession>
<protein>
    <submittedName>
        <fullName evidence="1">Uncharacterized protein</fullName>
    </submittedName>
</protein>
<comment type="caution">
    <text evidence="1">The sequence shown here is derived from an EMBL/GenBank/DDBJ whole genome shotgun (WGS) entry which is preliminary data.</text>
</comment>
<dbReference type="EMBL" id="CBUH010000096">
    <property type="protein sequence ID" value="CDI42323.1"/>
    <property type="molecule type" value="Genomic_DNA"/>
</dbReference>
<evidence type="ECO:0000313" key="1">
    <source>
        <dbReference type="EMBL" id="CDI42323.1"/>
    </source>
</evidence>
<evidence type="ECO:0000313" key="2">
    <source>
        <dbReference type="Proteomes" id="UP000017243"/>
    </source>
</evidence>
<sequence length="16" mass="1729">MHAQQDDNLQTRGGSA</sequence>
<organism evidence="1 2">
    <name type="scientific">Lactobacillus helveticus CIRM-BIA 953</name>
    <dbReference type="NCBI Taxonomy" id="1226335"/>
    <lineage>
        <taxon>Bacteria</taxon>
        <taxon>Bacillati</taxon>
        <taxon>Bacillota</taxon>
        <taxon>Bacilli</taxon>
        <taxon>Lactobacillales</taxon>
        <taxon>Lactobacillaceae</taxon>
        <taxon>Lactobacillus</taxon>
    </lineage>
</organism>
<proteinExistence type="predicted"/>
<gene>
    <name evidence="1" type="ORF">LHCIRMBIA953_01006</name>
</gene>
<dbReference type="Proteomes" id="UP000017243">
    <property type="component" value="Unassembled WGS sequence"/>
</dbReference>
<dbReference type="AlphaFoldDB" id="U4QCR7"/>